<name>A0A402CVD8_9BACT</name>
<protein>
    <submittedName>
        <fullName evidence="1">Uncharacterized protein</fullName>
    </submittedName>
</protein>
<accession>A0A402CVD8</accession>
<dbReference type="AlphaFoldDB" id="A0A402CVD8"/>
<proteinExistence type="predicted"/>
<dbReference type="InterPro" id="IPR013216">
    <property type="entry name" value="Methyltransf_11"/>
</dbReference>
<evidence type="ECO:0000313" key="2">
    <source>
        <dbReference type="Proteomes" id="UP000287394"/>
    </source>
</evidence>
<dbReference type="Gene3D" id="3.40.50.150">
    <property type="entry name" value="Vaccinia Virus protein VP39"/>
    <property type="match status" value="1"/>
</dbReference>
<dbReference type="CDD" id="cd02440">
    <property type="entry name" value="AdoMet_MTases"/>
    <property type="match status" value="1"/>
</dbReference>
<dbReference type="PANTHER" id="PTHR43861">
    <property type="entry name" value="TRANS-ACONITATE 2-METHYLTRANSFERASE-RELATED"/>
    <property type="match status" value="1"/>
</dbReference>
<organism evidence="1 2">
    <name type="scientific">Capsulimonas corticalis</name>
    <dbReference type="NCBI Taxonomy" id="2219043"/>
    <lineage>
        <taxon>Bacteria</taxon>
        <taxon>Bacillati</taxon>
        <taxon>Armatimonadota</taxon>
        <taxon>Armatimonadia</taxon>
        <taxon>Capsulimonadales</taxon>
        <taxon>Capsulimonadaceae</taxon>
        <taxon>Capsulimonas</taxon>
    </lineage>
</organism>
<dbReference type="Pfam" id="PF08241">
    <property type="entry name" value="Methyltransf_11"/>
    <property type="match status" value="1"/>
</dbReference>
<dbReference type="InterPro" id="IPR029063">
    <property type="entry name" value="SAM-dependent_MTases_sf"/>
</dbReference>
<dbReference type="Proteomes" id="UP000287394">
    <property type="component" value="Chromosome"/>
</dbReference>
<dbReference type="SUPFAM" id="SSF53335">
    <property type="entry name" value="S-adenosyl-L-methionine-dependent methyltransferases"/>
    <property type="match status" value="1"/>
</dbReference>
<dbReference type="RefSeq" id="WP_165864172.1">
    <property type="nucleotide sequence ID" value="NZ_AP025739.1"/>
</dbReference>
<dbReference type="GO" id="GO:0008757">
    <property type="term" value="F:S-adenosylmethionine-dependent methyltransferase activity"/>
    <property type="evidence" value="ECO:0007669"/>
    <property type="project" value="InterPro"/>
</dbReference>
<sequence length="243" mass="28050">MSIHSPRYHFRRFVLAVTPPILLSAVRRARGLEPAKTPHYTEYTTLDDPLEMANQVESYLFFRDNYIQPSDHILEVGFGLGYGMNIMAAKAISVIGVEVDAPAVARAKRVFDGHPRVTSVSLYDGKRLPFEDQSFDVVTCLEVIEHVEDYEALLRELYRVSRRLVFITTPNRLPEHTLPNGKPMNYWHLREWSHPELDKIITGLGYRCDWNFLNGPLRGPFEWSKDVKSNTQSMCPVIHVEHR</sequence>
<dbReference type="EMBL" id="AP025739">
    <property type="protein sequence ID" value="BDI30360.1"/>
    <property type="molecule type" value="Genomic_DNA"/>
</dbReference>
<dbReference type="KEGG" id="ccot:CCAX7_24110"/>
<evidence type="ECO:0000313" key="1">
    <source>
        <dbReference type="EMBL" id="BDI30360.1"/>
    </source>
</evidence>
<reference evidence="1 2" key="1">
    <citation type="journal article" date="2019" name="Int. J. Syst. Evol. Microbiol.">
        <title>Capsulimonas corticalis gen. nov., sp. nov., an aerobic capsulated bacterium, of a novel bacterial order, Capsulimonadales ord. nov., of the class Armatimonadia of the phylum Armatimonadetes.</title>
        <authorList>
            <person name="Li J."/>
            <person name="Kudo C."/>
            <person name="Tonouchi A."/>
        </authorList>
    </citation>
    <scope>NUCLEOTIDE SEQUENCE [LARGE SCALE GENOMIC DNA]</scope>
    <source>
        <strain evidence="1 2">AX-7</strain>
    </source>
</reference>
<gene>
    <name evidence="1" type="ORF">CCAX7_24110</name>
</gene>
<keyword evidence="2" id="KW-1185">Reference proteome</keyword>